<comment type="pathway">
    <text evidence="1 8">Purine metabolism; IMP biosynthesis via de novo pathway; 5-amino-1-(5-phospho-D-ribosyl)imidazole-4-carboxamide from 5-amino-1-(5-phospho-D-ribosyl)imidazole-4-carboxylate: step 1/2.</text>
</comment>
<dbReference type="SUPFAM" id="SSF56104">
    <property type="entry name" value="SAICAR synthase-like"/>
    <property type="match status" value="1"/>
</dbReference>
<dbReference type="EC" id="6.3.2.6" evidence="8"/>
<dbReference type="CDD" id="cd01414">
    <property type="entry name" value="SAICAR_synt_Sc"/>
    <property type="match status" value="1"/>
</dbReference>
<dbReference type="PROSITE" id="PS01057">
    <property type="entry name" value="SAICAR_SYNTHETASE_1"/>
    <property type="match status" value="1"/>
</dbReference>
<dbReference type="InterPro" id="IPR001636">
    <property type="entry name" value="SAICAR_synth"/>
</dbReference>
<dbReference type="GO" id="GO:0006189">
    <property type="term" value="P:'de novo' IMP biosynthetic process"/>
    <property type="evidence" value="ECO:0007669"/>
    <property type="project" value="UniProtKB-UniRule"/>
</dbReference>
<dbReference type="STRING" id="1817863.A2Y62_03240"/>
<dbReference type="NCBIfam" id="TIGR00081">
    <property type="entry name" value="purC"/>
    <property type="match status" value="1"/>
</dbReference>
<sequence length="294" mass="33724">MNSLKETHFDDLQLFSKGKVRDIYLVRDALLFIATDRLSAFDCVMNEPIPYKGIVLNMLSLFWFHLVKDIIPNHVVASEVKDYPKELQKYSDTISRRSVLVKRMSMIPFEFVVRGYLYGSAWKDYQENGSVCGIPFPPDLKFAQKLNEPIFTPATKADTGHDINVSEQYLADKIGSELAKRLKELSFAIFEKASNYGNEVGVLIADTKFEFGLDGDQIYLCDELLTPDSSRFWLKEKYAEGIIQDSLDKQVVRDYLNTTGWDKNPPPPPLPPEIVQETSQRYLQIYRIITGKDL</sequence>
<dbReference type="Gene3D" id="3.30.470.20">
    <property type="entry name" value="ATP-grasp fold, B domain"/>
    <property type="match status" value="1"/>
</dbReference>
<keyword evidence="4 8" id="KW-0547">Nucleotide-binding</keyword>
<dbReference type="InterPro" id="IPR018236">
    <property type="entry name" value="SAICAR_synthetase_CS"/>
</dbReference>
<reference evidence="10 11" key="1">
    <citation type="journal article" date="2016" name="Nat. Commun.">
        <title>Thousands of microbial genomes shed light on interconnected biogeochemical processes in an aquifer system.</title>
        <authorList>
            <person name="Anantharaman K."/>
            <person name="Brown C.T."/>
            <person name="Hug L.A."/>
            <person name="Sharon I."/>
            <person name="Castelle C.J."/>
            <person name="Probst A.J."/>
            <person name="Thomas B.C."/>
            <person name="Singh A."/>
            <person name="Wilkins M.J."/>
            <person name="Karaoz U."/>
            <person name="Brodie E.L."/>
            <person name="Williams K.H."/>
            <person name="Hubbard S.S."/>
            <person name="Banfield J.F."/>
        </authorList>
    </citation>
    <scope>NUCLEOTIDE SEQUENCE [LARGE SCALE GENOMIC DNA]</scope>
</reference>
<evidence type="ECO:0000256" key="1">
    <source>
        <dbReference type="ARBA" id="ARBA00004672"/>
    </source>
</evidence>
<comment type="caution">
    <text evidence="10">The sequence shown here is derived from an EMBL/GenBank/DDBJ whole genome shotgun (WGS) entry which is preliminary data.</text>
</comment>
<evidence type="ECO:0000256" key="5">
    <source>
        <dbReference type="ARBA" id="ARBA00022755"/>
    </source>
</evidence>
<keyword evidence="6 8" id="KW-0067">ATP-binding</keyword>
<dbReference type="PANTHER" id="PTHR43700">
    <property type="entry name" value="PHOSPHORIBOSYLAMINOIMIDAZOLE-SUCCINOCARBOXAMIDE SYNTHASE"/>
    <property type="match status" value="1"/>
</dbReference>
<evidence type="ECO:0000313" key="11">
    <source>
        <dbReference type="Proteomes" id="UP000178943"/>
    </source>
</evidence>
<dbReference type="GO" id="GO:0005737">
    <property type="term" value="C:cytoplasm"/>
    <property type="evidence" value="ECO:0007669"/>
    <property type="project" value="TreeGrafter"/>
</dbReference>
<evidence type="ECO:0000256" key="7">
    <source>
        <dbReference type="ARBA" id="ARBA00048475"/>
    </source>
</evidence>
<dbReference type="PANTHER" id="PTHR43700:SF1">
    <property type="entry name" value="PHOSPHORIBOSYLAMINOIMIDAZOLE-SUCCINOCARBOXAMIDE SYNTHASE"/>
    <property type="match status" value="1"/>
</dbReference>
<dbReference type="UniPathway" id="UPA00074">
    <property type="reaction ID" value="UER00131"/>
</dbReference>
<dbReference type="NCBIfam" id="NF010568">
    <property type="entry name" value="PRK13961.1"/>
    <property type="match status" value="1"/>
</dbReference>
<dbReference type="PROSITE" id="PS01058">
    <property type="entry name" value="SAICAR_SYNTHETASE_2"/>
    <property type="match status" value="1"/>
</dbReference>
<comment type="similarity">
    <text evidence="2 8">Belongs to the SAICAR synthetase family.</text>
</comment>
<dbReference type="HAMAP" id="MF_00137">
    <property type="entry name" value="SAICAR_synth"/>
    <property type="match status" value="1"/>
</dbReference>
<evidence type="ECO:0000256" key="2">
    <source>
        <dbReference type="ARBA" id="ARBA00010190"/>
    </source>
</evidence>
<comment type="catalytic activity">
    <reaction evidence="7 8">
        <text>5-amino-1-(5-phospho-D-ribosyl)imidazole-4-carboxylate + L-aspartate + ATP = (2S)-2-[5-amino-1-(5-phospho-beta-D-ribosyl)imidazole-4-carboxamido]succinate + ADP + phosphate + 2 H(+)</text>
        <dbReference type="Rhea" id="RHEA:22628"/>
        <dbReference type="ChEBI" id="CHEBI:15378"/>
        <dbReference type="ChEBI" id="CHEBI:29991"/>
        <dbReference type="ChEBI" id="CHEBI:30616"/>
        <dbReference type="ChEBI" id="CHEBI:43474"/>
        <dbReference type="ChEBI" id="CHEBI:58443"/>
        <dbReference type="ChEBI" id="CHEBI:77657"/>
        <dbReference type="ChEBI" id="CHEBI:456216"/>
        <dbReference type="EC" id="6.3.2.6"/>
    </reaction>
</comment>
<evidence type="ECO:0000256" key="8">
    <source>
        <dbReference type="HAMAP-Rule" id="MF_00137"/>
    </source>
</evidence>
<accession>A0A1F5VV08</accession>
<dbReference type="Gene3D" id="3.30.200.20">
    <property type="entry name" value="Phosphorylase Kinase, domain 1"/>
    <property type="match status" value="1"/>
</dbReference>
<dbReference type="InterPro" id="IPR028923">
    <property type="entry name" value="SAICAR_synt/ADE2_N"/>
</dbReference>
<evidence type="ECO:0000256" key="4">
    <source>
        <dbReference type="ARBA" id="ARBA00022741"/>
    </source>
</evidence>
<dbReference type="AlphaFoldDB" id="A0A1F5VV08"/>
<evidence type="ECO:0000313" key="10">
    <source>
        <dbReference type="EMBL" id="OGF67225.1"/>
    </source>
</evidence>
<dbReference type="GO" id="GO:0004639">
    <property type="term" value="F:phosphoribosylaminoimidazolesuccinocarboxamide synthase activity"/>
    <property type="evidence" value="ECO:0007669"/>
    <property type="project" value="UniProtKB-UniRule"/>
</dbReference>
<proteinExistence type="inferred from homology"/>
<keyword evidence="3 8" id="KW-0436">Ligase</keyword>
<evidence type="ECO:0000259" key="9">
    <source>
        <dbReference type="Pfam" id="PF01259"/>
    </source>
</evidence>
<evidence type="ECO:0000256" key="3">
    <source>
        <dbReference type="ARBA" id="ARBA00022598"/>
    </source>
</evidence>
<dbReference type="EMBL" id="MFGW01000065">
    <property type="protein sequence ID" value="OGF67225.1"/>
    <property type="molecule type" value="Genomic_DNA"/>
</dbReference>
<dbReference type="Proteomes" id="UP000178943">
    <property type="component" value="Unassembled WGS sequence"/>
</dbReference>
<evidence type="ECO:0000256" key="6">
    <source>
        <dbReference type="ARBA" id="ARBA00022840"/>
    </source>
</evidence>
<keyword evidence="5 8" id="KW-0658">Purine biosynthesis</keyword>
<gene>
    <name evidence="8" type="primary">purC</name>
    <name evidence="10" type="ORF">A2Y62_03240</name>
</gene>
<name>A0A1F5VV08_9BACT</name>
<dbReference type="Pfam" id="PF01259">
    <property type="entry name" value="SAICAR_synt"/>
    <property type="match status" value="1"/>
</dbReference>
<feature type="domain" description="SAICAR synthetase/ADE2 N-terminal" evidence="9">
    <location>
        <begin position="15"/>
        <end position="266"/>
    </location>
</feature>
<dbReference type="GO" id="GO:0005524">
    <property type="term" value="F:ATP binding"/>
    <property type="evidence" value="ECO:0007669"/>
    <property type="project" value="UniProtKB-KW"/>
</dbReference>
<protein>
    <recommendedName>
        <fullName evidence="8">Phosphoribosylaminoimidazole-succinocarboxamide synthase</fullName>
        <ecNumber evidence="8">6.3.2.6</ecNumber>
    </recommendedName>
    <alternativeName>
        <fullName evidence="8">SAICAR synthetase</fullName>
    </alternativeName>
</protein>
<organism evidence="10 11">
    <name type="scientific">Candidatus Fischerbacteria bacterium RBG_13_37_8</name>
    <dbReference type="NCBI Taxonomy" id="1817863"/>
    <lineage>
        <taxon>Bacteria</taxon>
        <taxon>Candidatus Fischeribacteriota</taxon>
    </lineage>
</organism>